<dbReference type="CDD" id="cd18186">
    <property type="entry name" value="BTB_POZ_ZBTB_KLHL-like"/>
    <property type="match status" value="1"/>
</dbReference>
<dbReference type="OrthoDB" id="6359816at2759"/>
<feature type="domain" description="BTB" evidence="1">
    <location>
        <begin position="20"/>
        <end position="85"/>
    </location>
</feature>
<comment type="caution">
    <text evidence="2">The sequence shown here is derived from an EMBL/GenBank/DDBJ whole genome shotgun (WGS) entry which is preliminary data.</text>
</comment>
<sequence length="182" mass="20726">MSKTPAPSIYETTFAESNKTDAILVVDGMKLHVNKALLSCHSTHFKALFNSGKKSTPEIEIKDVEFEDFAILLSLVHLTPLKPKNAQNAEKLLELTDQFQLPAAKRPIEVYLMAAKLKISEKIRIGEKFELDALLRAGLYAHYQKGSLRNFRKGDQFKNFSAESRCKSLHLIFEILYEQNNR</sequence>
<proteinExistence type="predicted"/>
<dbReference type="PROSITE" id="PS50097">
    <property type="entry name" value="BTB"/>
    <property type="match status" value="1"/>
</dbReference>
<dbReference type="STRING" id="1611254.A0A2G5SIW9"/>
<keyword evidence="3" id="KW-1185">Reference proteome</keyword>
<dbReference type="Proteomes" id="UP000230233">
    <property type="component" value="Unassembled WGS sequence"/>
</dbReference>
<protein>
    <recommendedName>
        <fullName evidence="1">BTB domain-containing protein</fullName>
    </recommendedName>
</protein>
<evidence type="ECO:0000259" key="1">
    <source>
        <dbReference type="PROSITE" id="PS50097"/>
    </source>
</evidence>
<dbReference type="PANTHER" id="PTHR22744:SF14">
    <property type="entry name" value="BTB DOMAIN-CONTAINING PROTEIN-RELATED"/>
    <property type="match status" value="1"/>
</dbReference>
<dbReference type="InterPro" id="IPR011333">
    <property type="entry name" value="SKP1/BTB/POZ_sf"/>
</dbReference>
<dbReference type="AlphaFoldDB" id="A0A2G5SIW9"/>
<dbReference type="Pfam" id="PF00651">
    <property type="entry name" value="BTB"/>
    <property type="match status" value="1"/>
</dbReference>
<evidence type="ECO:0000313" key="2">
    <source>
        <dbReference type="EMBL" id="PIC14806.1"/>
    </source>
</evidence>
<dbReference type="SUPFAM" id="SSF54695">
    <property type="entry name" value="POZ domain"/>
    <property type="match status" value="1"/>
</dbReference>
<dbReference type="InterPro" id="IPR000210">
    <property type="entry name" value="BTB/POZ_dom"/>
</dbReference>
<accession>A0A2G5SIW9</accession>
<dbReference type="EMBL" id="PDUG01000007">
    <property type="protein sequence ID" value="PIC14806.1"/>
    <property type="molecule type" value="Genomic_DNA"/>
</dbReference>
<evidence type="ECO:0000313" key="3">
    <source>
        <dbReference type="Proteomes" id="UP000230233"/>
    </source>
</evidence>
<dbReference type="Gene3D" id="3.30.710.10">
    <property type="entry name" value="Potassium Channel Kv1.1, Chain A"/>
    <property type="match status" value="1"/>
</dbReference>
<organism evidence="2 3">
    <name type="scientific">Caenorhabditis nigoni</name>
    <dbReference type="NCBI Taxonomy" id="1611254"/>
    <lineage>
        <taxon>Eukaryota</taxon>
        <taxon>Metazoa</taxon>
        <taxon>Ecdysozoa</taxon>
        <taxon>Nematoda</taxon>
        <taxon>Chromadorea</taxon>
        <taxon>Rhabditida</taxon>
        <taxon>Rhabditina</taxon>
        <taxon>Rhabditomorpha</taxon>
        <taxon>Rhabditoidea</taxon>
        <taxon>Rhabditidae</taxon>
        <taxon>Peloderinae</taxon>
        <taxon>Caenorhabditis</taxon>
    </lineage>
</organism>
<dbReference type="PANTHER" id="PTHR22744">
    <property type="entry name" value="HELIX LOOP HELIX PROTEIN 21-RELATED"/>
    <property type="match status" value="1"/>
</dbReference>
<gene>
    <name evidence="2" type="ORF">B9Z55_026986</name>
</gene>
<dbReference type="SMART" id="SM00225">
    <property type="entry name" value="BTB"/>
    <property type="match status" value="1"/>
</dbReference>
<name>A0A2G5SIW9_9PELO</name>
<reference evidence="3" key="1">
    <citation type="submission" date="2017-10" db="EMBL/GenBank/DDBJ databases">
        <title>Rapid genome shrinkage in a self-fertile nematode reveals novel sperm competition proteins.</title>
        <authorList>
            <person name="Yin D."/>
            <person name="Schwarz E.M."/>
            <person name="Thomas C.G."/>
            <person name="Felde R.L."/>
            <person name="Korf I.F."/>
            <person name="Cutter A.D."/>
            <person name="Schartner C.M."/>
            <person name="Ralston E.J."/>
            <person name="Meyer B.J."/>
            <person name="Haag E.S."/>
        </authorList>
    </citation>
    <scope>NUCLEOTIDE SEQUENCE [LARGE SCALE GENOMIC DNA]</scope>
    <source>
        <strain evidence="3">JU1422</strain>
    </source>
</reference>